<organism evidence="1 2">
    <name type="scientific">Racocetra persica</name>
    <dbReference type="NCBI Taxonomy" id="160502"/>
    <lineage>
        <taxon>Eukaryota</taxon>
        <taxon>Fungi</taxon>
        <taxon>Fungi incertae sedis</taxon>
        <taxon>Mucoromycota</taxon>
        <taxon>Glomeromycotina</taxon>
        <taxon>Glomeromycetes</taxon>
        <taxon>Diversisporales</taxon>
        <taxon>Gigasporaceae</taxon>
        <taxon>Racocetra</taxon>
    </lineage>
</organism>
<feature type="non-terminal residue" evidence="1">
    <location>
        <position position="1"/>
    </location>
</feature>
<keyword evidence="2" id="KW-1185">Reference proteome</keyword>
<evidence type="ECO:0000313" key="1">
    <source>
        <dbReference type="EMBL" id="CAG8823788.1"/>
    </source>
</evidence>
<feature type="non-terminal residue" evidence="1">
    <location>
        <position position="179"/>
    </location>
</feature>
<accession>A0ACA9S2A8</accession>
<evidence type="ECO:0000313" key="2">
    <source>
        <dbReference type="Proteomes" id="UP000789920"/>
    </source>
</evidence>
<dbReference type="Proteomes" id="UP000789920">
    <property type="component" value="Unassembled WGS sequence"/>
</dbReference>
<sequence length="179" mass="20579">WIMNSSNPTPIAFFRLTHPTARSRAIDTYKKCFELALRRSEGATLDKLKAVNNNEEIMQQDWEIWLKEKKAIQVCRMNHDTNLQIQQDFAITMKTIAGAPKNVIEEHNNFTSGSHRMTSEELAEEEDDEDDEPLVPKKLKFDDCDTNESDDIEPQSIHSELTGYSPDNPFFIQAKDDSS</sequence>
<gene>
    <name evidence="1" type="ORF">RPERSI_LOCUS26100</name>
</gene>
<comment type="caution">
    <text evidence="1">The sequence shown here is derived from an EMBL/GenBank/DDBJ whole genome shotgun (WGS) entry which is preliminary data.</text>
</comment>
<name>A0ACA9S2A8_9GLOM</name>
<proteinExistence type="predicted"/>
<reference evidence="1" key="1">
    <citation type="submission" date="2021-06" db="EMBL/GenBank/DDBJ databases">
        <authorList>
            <person name="Kallberg Y."/>
            <person name="Tangrot J."/>
            <person name="Rosling A."/>
        </authorList>
    </citation>
    <scope>NUCLEOTIDE SEQUENCE</scope>
    <source>
        <strain evidence="1">MA461A</strain>
    </source>
</reference>
<dbReference type="EMBL" id="CAJVQC010088002">
    <property type="protein sequence ID" value="CAG8823788.1"/>
    <property type="molecule type" value="Genomic_DNA"/>
</dbReference>
<protein>
    <submittedName>
        <fullName evidence="1">11525_t:CDS:1</fullName>
    </submittedName>
</protein>